<protein>
    <submittedName>
        <fullName evidence="2">Uncharacterized protein</fullName>
    </submittedName>
</protein>
<dbReference type="Proteomes" id="UP000249557">
    <property type="component" value="Unassembled WGS sequence"/>
</dbReference>
<feature type="compositionally biased region" description="Low complexity" evidence="1">
    <location>
        <begin position="13"/>
        <end position="22"/>
    </location>
</feature>
<dbReference type="EMBL" id="QFNK01000064">
    <property type="protein sequence ID" value="PZO87296.1"/>
    <property type="molecule type" value="Genomic_DNA"/>
</dbReference>
<feature type="region of interest" description="Disordered" evidence="1">
    <location>
        <begin position="1"/>
        <end position="120"/>
    </location>
</feature>
<proteinExistence type="predicted"/>
<evidence type="ECO:0000256" key="1">
    <source>
        <dbReference type="SAM" id="MobiDB-lite"/>
    </source>
</evidence>
<organism evidence="2 3">
    <name type="scientific">Micavibrio aeruginosavorus</name>
    <dbReference type="NCBI Taxonomy" id="349221"/>
    <lineage>
        <taxon>Bacteria</taxon>
        <taxon>Pseudomonadati</taxon>
        <taxon>Bdellovibrionota</taxon>
        <taxon>Bdellovibrionia</taxon>
        <taxon>Bdellovibrionales</taxon>
        <taxon>Pseudobdellovibrionaceae</taxon>
        <taxon>Micavibrio</taxon>
    </lineage>
</organism>
<dbReference type="AlphaFoldDB" id="A0A2W5A113"/>
<reference evidence="2 3" key="1">
    <citation type="submission" date="2017-08" db="EMBL/GenBank/DDBJ databases">
        <title>Infants hospitalized years apart are colonized by the same room-sourced microbial strains.</title>
        <authorList>
            <person name="Brooks B."/>
            <person name="Olm M.R."/>
            <person name="Firek B.A."/>
            <person name="Baker R."/>
            <person name="Thomas B.C."/>
            <person name="Morowitz M.J."/>
            <person name="Banfield J.F."/>
        </authorList>
    </citation>
    <scope>NUCLEOTIDE SEQUENCE [LARGE SCALE GENOMIC DNA]</scope>
    <source>
        <strain evidence="2">S2_018_000_R2_104</strain>
    </source>
</reference>
<evidence type="ECO:0000313" key="3">
    <source>
        <dbReference type="Proteomes" id="UP000249557"/>
    </source>
</evidence>
<feature type="compositionally biased region" description="Pro residues" evidence="1">
    <location>
        <begin position="48"/>
        <end position="61"/>
    </location>
</feature>
<comment type="caution">
    <text evidence="2">The sequence shown here is derived from an EMBL/GenBank/DDBJ whole genome shotgun (WGS) entry which is preliminary data.</text>
</comment>
<accession>A0A2W5A113</accession>
<feature type="compositionally biased region" description="Low complexity" evidence="1">
    <location>
        <begin position="31"/>
        <end position="47"/>
    </location>
</feature>
<sequence length="120" mass="11915">MAPRPPLPMPNTAGAAAPQAAPLEYVPREPNIPQNAPAIPAIGAPGVPQAPPGSKPIPPSDLKPAPTFVPPTGAIAPVGPNDPGAPPPPGTTLVLPKEAGKTSSSFGGLQQKQSKYSGND</sequence>
<evidence type="ECO:0000313" key="2">
    <source>
        <dbReference type="EMBL" id="PZO87296.1"/>
    </source>
</evidence>
<feature type="compositionally biased region" description="Polar residues" evidence="1">
    <location>
        <begin position="101"/>
        <end position="120"/>
    </location>
</feature>
<gene>
    <name evidence="2" type="ORF">DI626_04310</name>
</gene>
<name>A0A2W5A113_9BACT</name>